<sequence length="190" mass="21183">MKAGEQYGNRNADDCQACSLHLSAVYSDETTVTKRAVKKSVSITPIPNDIGFNDEHNAHVANTHKPQPTWRDNAMRHKEVDIRFNDEPIAELASAKRRSQGSAFSFAPPALHSPIFHPGSIPAGDIAFDGEPQVISTEKAQSIEMQEEYCELFFHCCVRTNGRAAAIEIRRHLPAAEECFGQDAHTRHRF</sequence>
<evidence type="ECO:0000313" key="1">
    <source>
        <dbReference type="EMBL" id="ORY89497.1"/>
    </source>
</evidence>
<gene>
    <name evidence="1" type="ORF">BCR43DRAFT_509261</name>
</gene>
<proteinExistence type="predicted"/>
<keyword evidence="2" id="KW-1185">Reference proteome</keyword>
<comment type="caution">
    <text evidence="1">The sequence shown here is derived from an EMBL/GenBank/DDBJ whole genome shotgun (WGS) entry which is preliminary data.</text>
</comment>
<protein>
    <submittedName>
        <fullName evidence="1">Uncharacterized protein</fullName>
    </submittedName>
</protein>
<organism evidence="1 2">
    <name type="scientific">Syncephalastrum racemosum</name>
    <name type="common">Filamentous fungus</name>
    <dbReference type="NCBI Taxonomy" id="13706"/>
    <lineage>
        <taxon>Eukaryota</taxon>
        <taxon>Fungi</taxon>
        <taxon>Fungi incertae sedis</taxon>
        <taxon>Mucoromycota</taxon>
        <taxon>Mucoromycotina</taxon>
        <taxon>Mucoromycetes</taxon>
        <taxon>Mucorales</taxon>
        <taxon>Syncephalastraceae</taxon>
        <taxon>Syncephalastrum</taxon>
    </lineage>
</organism>
<dbReference type="EMBL" id="MCGN01000016">
    <property type="protein sequence ID" value="ORY89497.1"/>
    <property type="molecule type" value="Genomic_DNA"/>
</dbReference>
<dbReference type="AlphaFoldDB" id="A0A1X2GZ90"/>
<accession>A0A1X2GZ90</accession>
<dbReference type="Proteomes" id="UP000242180">
    <property type="component" value="Unassembled WGS sequence"/>
</dbReference>
<evidence type="ECO:0000313" key="2">
    <source>
        <dbReference type="Proteomes" id="UP000242180"/>
    </source>
</evidence>
<name>A0A1X2GZ90_SYNRA</name>
<reference evidence="1 2" key="1">
    <citation type="submission" date="2016-07" db="EMBL/GenBank/DDBJ databases">
        <title>Pervasive Adenine N6-methylation of Active Genes in Fungi.</title>
        <authorList>
            <consortium name="DOE Joint Genome Institute"/>
            <person name="Mondo S.J."/>
            <person name="Dannebaum R.O."/>
            <person name="Kuo R.C."/>
            <person name="Labutti K."/>
            <person name="Haridas S."/>
            <person name="Kuo A."/>
            <person name="Salamov A."/>
            <person name="Ahrendt S.R."/>
            <person name="Lipzen A."/>
            <person name="Sullivan W."/>
            <person name="Andreopoulos W.B."/>
            <person name="Clum A."/>
            <person name="Lindquist E."/>
            <person name="Daum C."/>
            <person name="Ramamoorthy G.K."/>
            <person name="Gryganskyi A."/>
            <person name="Culley D."/>
            <person name="Magnuson J.K."/>
            <person name="James T.Y."/>
            <person name="O'Malley M.A."/>
            <person name="Stajich J.E."/>
            <person name="Spatafora J.W."/>
            <person name="Visel A."/>
            <person name="Grigoriev I.V."/>
        </authorList>
    </citation>
    <scope>NUCLEOTIDE SEQUENCE [LARGE SCALE GENOMIC DNA]</scope>
    <source>
        <strain evidence="1 2">NRRL 2496</strain>
    </source>
</reference>
<dbReference type="InParanoid" id="A0A1X2GZ90"/>